<dbReference type="AlphaFoldDB" id="A0A0D3IIQ4"/>
<dbReference type="PaxDb" id="2903-EOD11139"/>
<reference evidence="1" key="2">
    <citation type="submission" date="2024-10" db="UniProtKB">
        <authorList>
            <consortium name="EnsemblProtists"/>
        </authorList>
    </citation>
    <scope>IDENTIFICATION</scope>
</reference>
<dbReference type="EnsemblProtists" id="EOD11139">
    <property type="protein sequence ID" value="EOD11139"/>
    <property type="gene ID" value="EMIHUDRAFT_437697"/>
</dbReference>
<evidence type="ECO:0000313" key="2">
    <source>
        <dbReference type="Proteomes" id="UP000013827"/>
    </source>
</evidence>
<accession>A0A0D3IIQ4</accession>
<dbReference type="GeneID" id="17257264"/>
<dbReference type="KEGG" id="ehx:EMIHUDRAFT_437697"/>
<dbReference type="KEGG" id="ehx:EMIHUDRAFT_436112"/>
<dbReference type="Proteomes" id="UP000013827">
    <property type="component" value="Unassembled WGS sequence"/>
</dbReference>
<proteinExistence type="predicted"/>
<dbReference type="HOGENOM" id="CLU_2502648_0_0_1"/>
<dbReference type="RefSeq" id="XP_005772052.1">
    <property type="nucleotide sequence ID" value="XM_005771995.1"/>
</dbReference>
<evidence type="ECO:0000313" key="1">
    <source>
        <dbReference type="EnsemblProtists" id="EOD11139"/>
    </source>
</evidence>
<protein>
    <submittedName>
        <fullName evidence="1">Uncharacterized protein</fullName>
    </submittedName>
</protein>
<dbReference type="RefSeq" id="XP_005763568.1">
    <property type="nucleotide sequence ID" value="XM_005763511.1"/>
</dbReference>
<dbReference type="EnsemblProtists" id="EOD19623">
    <property type="protein sequence ID" value="EOD19623"/>
    <property type="gene ID" value="EMIHUDRAFT_436112"/>
</dbReference>
<sequence>MTDFSSRLSNLASSGALWAPKLVSSESEEAAFGFSSWNVKAQDSSRASAGAPPLQTDLSSDMQAFRDLAPALTPYIASEVGPRPAK</sequence>
<dbReference type="GeneID" id="17265124"/>
<keyword evidence="2" id="KW-1185">Reference proteome</keyword>
<organism evidence="1 2">
    <name type="scientific">Emiliania huxleyi (strain CCMP1516)</name>
    <dbReference type="NCBI Taxonomy" id="280463"/>
    <lineage>
        <taxon>Eukaryota</taxon>
        <taxon>Haptista</taxon>
        <taxon>Haptophyta</taxon>
        <taxon>Prymnesiophyceae</taxon>
        <taxon>Isochrysidales</taxon>
        <taxon>Noelaerhabdaceae</taxon>
        <taxon>Emiliania</taxon>
    </lineage>
</organism>
<name>A0A0D3IIQ4_EMIH1</name>
<reference evidence="2" key="1">
    <citation type="journal article" date="2013" name="Nature">
        <title>Pan genome of the phytoplankton Emiliania underpins its global distribution.</title>
        <authorList>
            <person name="Read B.A."/>
            <person name="Kegel J."/>
            <person name="Klute M.J."/>
            <person name="Kuo A."/>
            <person name="Lefebvre S.C."/>
            <person name="Maumus F."/>
            <person name="Mayer C."/>
            <person name="Miller J."/>
            <person name="Monier A."/>
            <person name="Salamov A."/>
            <person name="Young J."/>
            <person name="Aguilar M."/>
            <person name="Claverie J.M."/>
            <person name="Frickenhaus S."/>
            <person name="Gonzalez K."/>
            <person name="Herman E.K."/>
            <person name="Lin Y.C."/>
            <person name="Napier J."/>
            <person name="Ogata H."/>
            <person name="Sarno A.F."/>
            <person name="Shmutz J."/>
            <person name="Schroeder D."/>
            <person name="de Vargas C."/>
            <person name="Verret F."/>
            <person name="von Dassow P."/>
            <person name="Valentin K."/>
            <person name="Van de Peer Y."/>
            <person name="Wheeler G."/>
            <person name="Dacks J.B."/>
            <person name="Delwiche C.F."/>
            <person name="Dyhrman S.T."/>
            <person name="Glockner G."/>
            <person name="John U."/>
            <person name="Richards T."/>
            <person name="Worden A.Z."/>
            <person name="Zhang X."/>
            <person name="Grigoriev I.V."/>
            <person name="Allen A.E."/>
            <person name="Bidle K."/>
            <person name="Borodovsky M."/>
            <person name="Bowler C."/>
            <person name="Brownlee C."/>
            <person name="Cock J.M."/>
            <person name="Elias M."/>
            <person name="Gladyshev V.N."/>
            <person name="Groth M."/>
            <person name="Guda C."/>
            <person name="Hadaegh A."/>
            <person name="Iglesias-Rodriguez M.D."/>
            <person name="Jenkins J."/>
            <person name="Jones B.M."/>
            <person name="Lawson T."/>
            <person name="Leese F."/>
            <person name="Lindquist E."/>
            <person name="Lobanov A."/>
            <person name="Lomsadze A."/>
            <person name="Malik S.B."/>
            <person name="Marsh M.E."/>
            <person name="Mackinder L."/>
            <person name="Mock T."/>
            <person name="Mueller-Roeber B."/>
            <person name="Pagarete A."/>
            <person name="Parker M."/>
            <person name="Probert I."/>
            <person name="Quesneville H."/>
            <person name="Raines C."/>
            <person name="Rensing S.A."/>
            <person name="Riano-Pachon D.M."/>
            <person name="Richier S."/>
            <person name="Rokitta S."/>
            <person name="Shiraiwa Y."/>
            <person name="Soanes D.M."/>
            <person name="van der Giezen M."/>
            <person name="Wahlund T.M."/>
            <person name="Williams B."/>
            <person name="Wilson W."/>
            <person name="Wolfe G."/>
            <person name="Wurch L.L."/>
        </authorList>
    </citation>
    <scope>NUCLEOTIDE SEQUENCE</scope>
</reference>